<gene>
    <name evidence="2" type="ORF">M6B38_329250</name>
</gene>
<keyword evidence="3" id="KW-1185">Reference proteome</keyword>
<organism evidence="2 3">
    <name type="scientific">Iris pallida</name>
    <name type="common">Sweet iris</name>
    <dbReference type="NCBI Taxonomy" id="29817"/>
    <lineage>
        <taxon>Eukaryota</taxon>
        <taxon>Viridiplantae</taxon>
        <taxon>Streptophyta</taxon>
        <taxon>Embryophyta</taxon>
        <taxon>Tracheophyta</taxon>
        <taxon>Spermatophyta</taxon>
        <taxon>Magnoliopsida</taxon>
        <taxon>Liliopsida</taxon>
        <taxon>Asparagales</taxon>
        <taxon>Iridaceae</taxon>
        <taxon>Iridoideae</taxon>
        <taxon>Irideae</taxon>
        <taxon>Iris</taxon>
    </lineage>
</organism>
<protein>
    <submittedName>
        <fullName evidence="2">Uncharacterized protein</fullName>
    </submittedName>
</protein>
<feature type="region of interest" description="Disordered" evidence="1">
    <location>
        <begin position="49"/>
        <end position="76"/>
    </location>
</feature>
<sequence length="76" mass="7924">MNSVGSPGATPNYRLIAPLRSTTSPSELCATTRSLTLLAKDAIGTSSPTRCTAMSPDQTLTSTSALKSTMPPRVRV</sequence>
<proteinExistence type="predicted"/>
<reference evidence="2" key="2">
    <citation type="submission" date="2023-04" db="EMBL/GenBank/DDBJ databases">
        <authorList>
            <person name="Bruccoleri R.E."/>
            <person name="Oakeley E.J."/>
            <person name="Faust A.-M."/>
            <person name="Dessus-Babus S."/>
            <person name="Altorfer M."/>
            <person name="Burckhardt D."/>
            <person name="Oertli M."/>
            <person name="Naumann U."/>
            <person name="Petersen F."/>
            <person name="Wong J."/>
        </authorList>
    </citation>
    <scope>NUCLEOTIDE SEQUENCE</scope>
    <source>
        <strain evidence="2">GSM-AAB239-AS_SAM_17_03QT</strain>
        <tissue evidence="2">Leaf</tissue>
    </source>
</reference>
<evidence type="ECO:0000313" key="2">
    <source>
        <dbReference type="EMBL" id="KAJ6835998.1"/>
    </source>
</evidence>
<dbReference type="EMBL" id="JANAVB010012599">
    <property type="protein sequence ID" value="KAJ6835998.1"/>
    <property type="molecule type" value="Genomic_DNA"/>
</dbReference>
<evidence type="ECO:0000313" key="3">
    <source>
        <dbReference type="Proteomes" id="UP001140949"/>
    </source>
</evidence>
<feature type="compositionally biased region" description="Polar residues" evidence="1">
    <location>
        <begin position="49"/>
        <end position="67"/>
    </location>
</feature>
<dbReference type="AlphaFoldDB" id="A0AAX6H5T0"/>
<reference evidence="2" key="1">
    <citation type="journal article" date="2023" name="GigaByte">
        <title>Genome assembly of the bearded iris, Iris pallida Lam.</title>
        <authorList>
            <person name="Bruccoleri R.E."/>
            <person name="Oakeley E.J."/>
            <person name="Faust A.M.E."/>
            <person name="Altorfer M."/>
            <person name="Dessus-Babus S."/>
            <person name="Burckhardt D."/>
            <person name="Oertli M."/>
            <person name="Naumann U."/>
            <person name="Petersen F."/>
            <person name="Wong J."/>
        </authorList>
    </citation>
    <scope>NUCLEOTIDE SEQUENCE</scope>
    <source>
        <strain evidence="2">GSM-AAB239-AS_SAM_17_03QT</strain>
    </source>
</reference>
<comment type="caution">
    <text evidence="2">The sequence shown here is derived from an EMBL/GenBank/DDBJ whole genome shotgun (WGS) entry which is preliminary data.</text>
</comment>
<accession>A0AAX6H5T0</accession>
<name>A0AAX6H5T0_IRIPA</name>
<dbReference type="Proteomes" id="UP001140949">
    <property type="component" value="Unassembled WGS sequence"/>
</dbReference>
<evidence type="ECO:0000256" key="1">
    <source>
        <dbReference type="SAM" id="MobiDB-lite"/>
    </source>
</evidence>